<evidence type="ECO:0000256" key="4">
    <source>
        <dbReference type="ARBA" id="ARBA00022692"/>
    </source>
</evidence>
<dbReference type="InterPro" id="IPR003838">
    <property type="entry name" value="ABC3_permease_C"/>
</dbReference>
<dbReference type="GO" id="GO:0098797">
    <property type="term" value="C:plasma membrane protein complex"/>
    <property type="evidence" value="ECO:0007669"/>
    <property type="project" value="TreeGrafter"/>
</dbReference>
<feature type="transmembrane region" description="Helical" evidence="7">
    <location>
        <begin position="373"/>
        <end position="395"/>
    </location>
</feature>
<feature type="transmembrane region" description="Helical" evidence="7">
    <location>
        <begin position="277"/>
        <end position="303"/>
    </location>
</feature>
<dbReference type="GO" id="GO:0044874">
    <property type="term" value="P:lipoprotein localization to outer membrane"/>
    <property type="evidence" value="ECO:0007669"/>
    <property type="project" value="TreeGrafter"/>
</dbReference>
<comment type="caution">
    <text evidence="9">The sequence shown here is derived from an EMBL/GenBank/DDBJ whole genome shotgun (WGS) entry which is preliminary data.</text>
</comment>
<dbReference type="Proteomes" id="UP000177954">
    <property type="component" value="Unassembled WGS sequence"/>
</dbReference>
<dbReference type="PANTHER" id="PTHR30489">
    <property type="entry name" value="LIPOPROTEIN-RELEASING SYSTEM TRANSMEMBRANE PROTEIN LOLE"/>
    <property type="match status" value="1"/>
</dbReference>
<evidence type="ECO:0000256" key="6">
    <source>
        <dbReference type="ARBA" id="ARBA00023136"/>
    </source>
</evidence>
<dbReference type="PANTHER" id="PTHR30489:SF0">
    <property type="entry name" value="LIPOPROTEIN-RELEASING SYSTEM TRANSMEMBRANE PROTEIN LOLE"/>
    <property type="match status" value="1"/>
</dbReference>
<name>A0A1G2GXF5_9BACT</name>
<evidence type="ECO:0000256" key="5">
    <source>
        <dbReference type="ARBA" id="ARBA00022989"/>
    </source>
</evidence>
<evidence type="ECO:0000256" key="7">
    <source>
        <dbReference type="SAM" id="Phobius"/>
    </source>
</evidence>
<feature type="transmembrane region" description="Helical" evidence="7">
    <location>
        <begin position="21"/>
        <end position="40"/>
    </location>
</feature>
<proteinExistence type="inferred from homology"/>
<reference evidence="9 10" key="1">
    <citation type="journal article" date="2016" name="Nat. Commun.">
        <title>Thousands of microbial genomes shed light on interconnected biogeochemical processes in an aquifer system.</title>
        <authorList>
            <person name="Anantharaman K."/>
            <person name="Brown C.T."/>
            <person name="Hug L.A."/>
            <person name="Sharon I."/>
            <person name="Castelle C.J."/>
            <person name="Probst A.J."/>
            <person name="Thomas B.C."/>
            <person name="Singh A."/>
            <person name="Wilkins M.J."/>
            <person name="Karaoz U."/>
            <person name="Brodie E.L."/>
            <person name="Williams K.H."/>
            <person name="Hubbard S.S."/>
            <person name="Banfield J.F."/>
        </authorList>
    </citation>
    <scope>NUCLEOTIDE SEQUENCE [LARGE SCALE GENOMIC DNA]</scope>
</reference>
<sequence length="407" mass="44510">MWNDLKISSFLAYKSILKGNRAVLILTPVVISFSIANIAFSDSLFTGVIRALEGQLIDNLFSNILIEPEDDHTYITSVDEVVAKVSSIPGVLAVAPHYKTSAQFSFDPEKDNTHVTKRGYTVVGIDPLVEPDVTKISRSMLEGRYLEPSDRDSMLIGAEVAGGGKGSFEKISLGGVNVGDKVRVSHSNGIVREYKVIGIFKTGMDGIDIMTFVTRKEFEATHGVTDRAHEIMVRLPQLGNEEKIIAQIRALGYTKEKIGPWSSFSNFTANMSSSFSILNFITGVISLVVACTTIFIVIFIHVVNKKRQLGILKAIGVSEQIIINSYLIQTLFYGFAGAVLSLGIMYGVANPYFNYSPLDMGFAKVRLLIQPLGMLKSVVIIVGASLIAGFIPAWMTVRQSIIKAIWG</sequence>
<organism evidence="9 10">
    <name type="scientific">Candidatus Ryanbacteria bacterium RIFCSPLOWO2_02_FULL_47_14</name>
    <dbReference type="NCBI Taxonomy" id="1802129"/>
    <lineage>
        <taxon>Bacteria</taxon>
        <taxon>Candidatus Ryaniibacteriota</taxon>
    </lineage>
</organism>
<dbReference type="AlphaFoldDB" id="A0A1G2GXF5"/>
<comment type="similarity">
    <text evidence="2">Belongs to the ABC-4 integral membrane protein family. LolC/E subfamily.</text>
</comment>
<evidence type="ECO:0000256" key="2">
    <source>
        <dbReference type="ARBA" id="ARBA00005236"/>
    </source>
</evidence>
<evidence type="ECO:0000259" key="8">
    <source>
        <dbReference type="Pfam" id="PF02687"/>
    </source>
</evidence>
<keyword evidence="4 7" id="KW-0812">Transmembrane</keyword>
<evidence type="ECO:0000313" key="10">
    <source>
        <dbReference type="Proteomes" id="UP000177954"/>
    </source>
</evidence>
<keyword evidence="5 7" id="KW-1133">Transmembrane helix</keyword>
<dbReference type="STRING" id="1802129.A3J04_02385"/>
<evidence type="ECO:0000313" key="9">
    <source>
        <dbReference type="EMBL" id="OGZ54829.1"/>
    </source>
</evidence>
<feature type="domain" description="ABC3 transporter permease C-terminal" evidence="8">
    <location>
        <begin position="281"/>
        <end position="400"/>
    </location>
</feature>
<dbReference type="EMBL" id="MHNZ01000043">
    <property type="protein sequence ID" value="OGZ54829.1"/>
    <property type="molecule type" value="Genomic_DNA"/>
</dbReference>
<accession>A0A1G2GXF5</accession>
<evidence type="ECO:0000256" key="3">
    <source>
        <dbReference type="ARBA" id="ARBA00022475"/>
    </source>
</evidence>
<dbReference type="Pfam" id="PF02687">
    <property type="entry name" value="FtsX"/>
    <property type="match status" value="1"/>
</dbReference>
<dbReference type="InterPro" id="IPR051447">
    <property type="entry name" value="Lipoprotein-release_system"/>
</dbReference>
<evidence type="ECO:0000256" key="1">
    <source>
        <dbReference type="ARBA" id="ARBA00004651"/>
    </source>
</evidence>
<keyword evidence="6 7" id="KW-0472">Membrane</keyword>
<feature type="transmembrane region" description="Helical" evidence="7">
    <location>
        <begin position="331"/>
        <end position="353"/>
    </location>
</feature>
<protein>
    <recommendedName>
        <fullName evidence="8">ABC3 transporter permease C-terminal domain-containing protein</fullName>
    </recommendedName>
</protein>
<comment type="subcellular location">
    <subcellularLocation>
        <location evidence="1">Cell membrane</location>
        <topology evidence="1">Multi-pass membrane protein</topology>
    </subcellularLocation>
</comment>
<keyword evidence="3" id="KW-1003">Cell membrane</keyword>
<gene>
    <name evidence="9" type="ORF">A3J04_02385</name>
</gene>